<dbReference type="SUPFAM" id="SSF56112">
    <property type="entry name" value="Protein kinase-like (PK-like)"/>
    <property type="match status" value="1"/>
</dbReference>
<gene>
    <name evidence="10" type="ORF">PPYR1160_LOCUS6961</name>
</gene>
<evidence type="ECO:0000256" key="5">
    <source>
        <dbReference type="ARBA" id="ARBA00022840"/>
    </source>
</evidence>
<evidence type="ECO:0000256" key="2">
    <source>
        <dbReference type="ARBA" id="ARBA00022679"/>
    </source>
</evidence>
<evidence type="ECO:0000256" key="4">
    <source>
        <dbReference type="ARBA" id="ARBA00022777"/>
    </source>
</evidence>
<comment type="similarity">
    <text evidence="7">Belongs to the protein kinase superfamily. Ser/Thr protein kinase family. MAP kinase subfamily.</text>
</comment>
<dbReference type="GO" id="GO:0004707">
    <property type="term" value="F:MAP kinase activity"/>
    <property type="evidence" value="ECO:0007669"/>
    <property type="project" value="UniProtKB-EC"/>
</dbReference>
<dbReference type="PROSITE" id="PS01351">
    <property type="entry name" value="MAPK"/>
    <property type="match status" value="1"/>
</dbReference>
<name>A0A7R9U8J2_9STRA</name>
<dbReference type="Pfam" id="PF00069">
    <property type="entry name" value="Pkinase"/>
    <property type="match status" value="2"/>
</dbReference>
<dbReference type="InterPro" id="IPR000719">
    <property type="entry name" value="Prot_kinase_dom"/>
</dbReference>
<dbReference type="Gene3D" id="1.10.510.10">
    <property type="entry name" value="Transferase(Phosphotransferase) domain 1"/>
    <property type="match status" value="1"/>
</dbReference>
<dbReference type="PROSITE" id="PS50011">
    <property type="entry name" value="PROTEIN_KINASE_DOM"/>
    <property type="match status" value="1"/>
</dbReference>
<dbReference type="EC" id="2.7.11.24" evidence="7"/>
<proteinExistence type="inferred from homology"/>
<dbReference type="InterPro" id="IPR050117">
    <property type="entry name" value="MAPK"/>
</dbReference>
<comment type="activity regulation">
    <text evidence="7">Activated by threonine and tyrosine phosphorylation.</text>
</comment>
<keyword evidence="1 7" id="KW-0723">Serine/threonine-protein kinase</keyword>
<dbReference type="Gene3D" id="3.30.200.20">
    <property type="entry name" value="Phosphorylase Kinase, domain 1"/>
    <property type="match status" value="1"/>
</dbReference>
<comment type="cofactor">
    <cofactor evidence="7">
        <name>Mg(2+)</name>
        <dbReference type="ChEBI" id="CHEBI:18420"/>
    </cofactor>
</comment>
<protein>
    <recommendedName>
        <fullName evidence="7">Mitogen-activated protein kinase</fullName>
        <ecNumber evidence="7">2.7.11.24</ecNumber>
    </recommendedName>
</protein>
<dbReference type="GO" id="GO:0005524">
    <property type="term" value="F:ATP binding"/>
    <property type="evidence" value="ECO:0007669"/>
    <property type="project" value="UniProtKB-UniRule"/>
</dbReference>
<feature type="compositionally biased region" description="Basic and acidic residues" evidence="8">
    <location>
        <begin position="30"/>
        <end position="49"/>
    </location>
</feature>
<comment type="catalytic activity">
    <reaction evidence="7">
        <text>L-threonyl-[protein] + ATP = O-phospho-L-threonyl-[protein] + ADP + H(+)</text>
        <dbReference type="Rhea" id="RHEA:46608"/>
        <dbReference type="Rhea" id="RHEA-COMP:11060"/>
        <dbReference type="Rhea" id="RHEA-COMP:11605"/>
        <dbReference type="ChEBI" id="CHEBI:15378"/>
        <dbReference type="ChEBI" id="CHEBI:30013"/>
        <dbReference type="ChEBI" id="CHEBI:30616"/>
        <dbReference type="ChEBI" id="CHEBI:61977"/>
        <dbReference type="ChEBI" id="CHEBI:456216"/>
        <dbReference type="EC" id="2.7.11.24"/>
    </reaction>
</comment>
<dbReference type="FunFam" id="1.10.510.10:FF:000613">
    <property type="entry name" value="Mitogen-activated protein kinase"/>
    <property type="match status" value="1"/>
</dbReference>
<dbReference type="FunFam" id="3.30.200.20:FF:000046">
    <property type="entry name" value="Mitogen-activated protein kinase"/>
    <property type="match status" value="1"/>
</dbReference>
<evidence type="ECO:0000256" key="3">
    <source>
        <dbReference type="ARBA" id="ARBA00022741"/>
    </source>
</evidence>
<accession>A0A7R9U8J2</accession>
<dbReference type="PROSITE" id="PS00107">
    <property type="entry name" value="PROTEIN_KINASE_ATP"/>
    <property type="match status" value="1"/>
</dbReference>
<dbReference type="PROSITE" id="PS00108">
    <property type="entry name" value="PROTEIN_KINASE_ST"/>
    <property type="match status" value="1"/>
</dbReference>
<feature type="region of interest" description="Disordered" evidence="8">
    <location>
        <begin position="1"/>
        <end position="61"/>
    </location>
</feature>
<evidence type="ECO:0000256" key="8">
    <source>
        <dbReference type="SAM" id="MobiDB-lite"/>
    </source>
</evidence>
<keyword evidence="4 7" id="KW-0418">Kinase</keyword>
<dbReference type="InterPro" id="IPR008271">
    <property type="entry name" value="Ser/Thr_kinase_AS"/>
</dbReference>
<organism evidence="10">
    <name type="scientific">Pinguiococcus pyrenoidosus</name>
    <dbReference type="NCBI Taxonomy" id="172671"/>
    <lineage>
        <taxon>Eukaryota</taxon>
        <taxon>Sar</taxon>
        <taxon>Stramenopiles</taxon>
        <taxon>Ochrophyta</taxon>
        <taxon>Pinguiophyceae</taxon>
        <taxon>Pinguiochrysidales</taxon>
        <taxon>Pinguiochrysidaceae</taxon>
        <taxon>Pinguiococcus</taxon>
    </lineage>
</organism>
<keyword evidence="7" id="KW-0460">Magnesium</keyword>
<dbReference type="SMART" id="SM00220">
    <property type="entry name" value="S_TKc"/>
    <property type="match status" value="1"/>
</dbReference>
<feature type="binding site" evidence="6">
    <location>
        <position position="100"/>
    </location>
    <ligand>
        <name>ATP</name>
        <dbReference type="ChEBI" id="CHEBI:30616"/>
    </ligand>
</feature>
<dbReference type="CDD" id="cd07834">
    <property type="entry name" value="STKc_MAPK"/>
    <property type="match status" value="1"/>
</dbReference>
<sequence length="515" mass="58565">MGRHNSGASRTMSSEERPQKIRRKSVSWDSDQKSAEAEKEATDSEEPKPAKARHQSHSPFDFSDWHVGQRYEVKRLLGRGSYGEVAEAWDQEQNRKVAIKRVVGVFDQFVDTKRIYREMYILRHLAPKEEVISLLDVVFDSDYEEFKDLYLVFEFVDTDLQKLIMSPQYLSTEHIRTFLYQILVGLKFIHSADVIHRDMKPANILLNEDCTLKICDFGLARVVTSERTLNSSVDDDGEKVAGVHDREHPKTGVPLIGDRAEGSHSDAFSVEDAARQLLEVGTRQSDSSATDVSAIRRQPKLKRQLTKHVVTRWYRAPELILLQDYTAAVDVWAVGCIFAELLSMQQASVPNFDDREPLFPGKSCFPLSADVAPSNYGERVDQLHVIFDVIGTPSEEDISSMSEVQQYLSSMRHVDGRDFKTMFPGADAAALDLLESMLMFNPAKRCKVDEALTHPFLTPMRNGQREIVAEEKVDIDMEYRAAAMTREELKRCIWEELKSYRRSEEAAPVGAQPAP</sequence>
<feature type="domain" description="Protein kinase" evidence="9">
    <location>
        <begin position="71"/>
        <end position="457"/>
    </location>
</feature>
<evidence type="ECO:0000313" key="10">
    <source>
        <dbReference type="EMBL" id="CAD8257468.1"/>
    </source>
</evidence>
<evidence type="ECO:0000256" key="1">
    <source>
        <dbReference type="ARBA" id="ARBA00022527"/>
    </source>
</evidence>
<keyword evidence="2 7" id="KW-0808">Transferase</keyword>
<dbReference type="InterPro" id="IPR003527">
    <property type="entry name" value="MAP_kinase_CS"/>
</dbReference>
<evidence type="ECO:0000259" key="9">
    <source>
        <dbReference type="PROSITE" id="PS50011"/>
    </source>
</evidence>
<feature type="compositionally biased region" description="Polar residues" evidence="8">
    <location>
        <begin position="1"/>
        <end position="12"/>
    </location>
</feature>
<keyword evidence="3 6" id="KW-0547">Nucleotide-binding</keyword>
<evidence type="ECO:0000256" key="6">
    <source>
        <dbReference type="PROSITE-ProRule" id="PRU10141"/>
    </source>
</evidence>
<reference evidence="10" key="1">
    <citation type="submission" date="2021-01" db="EMBL/GenBank/DDBJ databases">
        <authorList>
            <person name="Corre E."/>
            <person name="Pelletier E."/>
            <person name="Niang G."/>
            <person name="Scheremetjew M."/>
            <person name="Finn R."/>
            <person name="Kale V."/>
            <person name="Holt S."/>
            <person name="Cochrane G."/>
            <person name="Meng A."/>
            <person name="Brown T."/>
            <person name="Cohen L."/>
        </authorList>
    </citation>
    <scope>NUCLEOTIDE SEQUENCE</scope>
    <source>
        <strain evidence="10">CCMP2078</strain>
    </source>
</reference>
<evidence type="ECO:0000256" key="7">
    <source>
        <dbReference type="RuleBase" id="RU361165"/>
    </source>
</evidence>
<dbReference type="AlphaFoldDB" id="A0A7R9U8J2"/>
<dbReference type="PANTHER" id="PTHR24055">
    <property type="entry name" value="MITOGEN-ACTIVATED PROTEIN KINASE"/>
    <property type="match status" value="1"/>
</dbReference>
<dbReference type="EMBL" id="HBEA01009052">
    <property type="protein sequence ID" value="CAD8257468.1"/>
    <property type="molecule type" value="Transcribed_RNA"/>
</dbReference>
<dbReference type="InterPro" id="IPR011009">
    <property type="entry name" value="Kinase-like_dom_sf"/>
</dbReference>
<dbReference type="FunFam" id="1.10.510.10:FF:000624">
    <property type="entry name" value="Mitogen-activated protein kinase"/>
    <property type="match status" value="1"/>
</dbReference>
<dbReference type="InterPro" id="IPR017441">
    <property type="entry name" value="Protein_kinase_ATP_BS"/>
</dbReference>
<keyword evidence="5 6" id="KW-0067">ATP-binding</keyword>